<evidence type="ECO:0000256" key="3">
    <source>
        <dbReference type="ARBA" id="ARBA00022679"/>
    </source>
</evidence>
<dbReference type="KEGG" id="pseo:OM33_13695"/>
<name>A0A0A7EJ90_9GAMM</name>
<keyword evidence="8 9" id="KW-0012">Acyltransferase</keyword>
<evidence type="ECO:0000256" key="2">
    <source>
        <dbReference type="ARBA" id="ARBA00022519"/>
    </source>
</evidence>
<dbReference type="PANTHER" id="PTHR30606:SF9">
    <property type="entry name" value="LIPID A BIOSYNTHESIS LAUROYLTRANSFERASE"/>
    <property type="match status" value="1"/>
</dbReference>
<feature type="short sequence motif" description="HXXXXD motif" evidence="9">
    <location>
        <begin position="133"/>
        <end position="138"/>
    </location>
</feature>
<dbReference type="Pfam" id="PF03279">
    <property type="entry name" value="Lip_A_acyltrans"/>
    <property type="match status" value="1"/>
</dbReference>
<evidence type="ECO:0000256" key="4">
    <source>
        <dbReference type="ARBA" id="ARBA00022692"/>
    </source>
</evidence>
<keyword evidence="3 9" id="KW-0808">Transferase</keyword>
<proteinExistence type="inferred from homology"/>
<dbReference type="CDD" id="cd07984">
    <property type="entry name" value="LPLAT_LABLAT-like"/>
    <property type="match status" value="1"/>
</dbReference>
<keyword evidence="6 9" id="KW-1133">Transmembrane helix</keyword>
<protein>
    <recommendedName>
        <fullName evidence="9">Lipid A biosynthesis acyltransferase</fullName>
        <ecNumber evidence="9">2.3.1.241</ecNumber>
    </recommendedName>
    <alternativeName>
        <fullName evidence="9">Kdo(2)-lipid IV(A) acyltransferase</fullName>
    </alternativeName>
</protein>
<reference evidence="10 11" key="1">
    <citation type="submission" date="2014-11" db="EMBL/GenBank/DDBJ databases">
        <title>Complete Genome Sequence of Pseudoalteromonas sp. Strain OCN003 Isolated from Kaneohe Bay, Oahu, Hawaii.</title>
        <authorList>
            <person name="Beurmann S."/>
            <person name="Videau P."/>
            <person name="Ushijima B."/>
            <person name="Smith A.M."/>
            <person name="Aeby G.S."/>
            <person name="Callahan S.M."/>
            <person name="Belcaid M."/>
        </authorList>
    </citation>
    <scope>NUCLEOTIDE SEQUENCE [LARGE SCALE GENOMIC DNA]</scope>
    <source>
        <strain evidence="10 11">OCN003</strain>
    </source>
</reference>
<evidence type="ECO:0000256" key="5">
    <source>
        <dbReference type="ARBA" id="ARBA00022985"/>
    </source>
</evidence>
<comment type="subcellular location">
    <subcellularLocation>
        <location evidence="9">Cell inner membrane</location>
        <topology evidence="9">Single-pass membrane protein</topology>
    </subcellularLocation>
</comment>
<dbReference type="GO" id="GO:0008913">
    <property type="term" value="F:Kdo2-lipid IVA acyltransferase activity"/>
    <property type="evidence" value="ECO:0007669"/>
    <property type="project" value="UniProtKB-EC"/>
</dbReference>
<evidence type="ECO:0000256" key="6">
    <source>
        <dbReference type="ARBA" id="ARBA00022989"/>
    </source>
</evidence>
<evidence type="ECO:0000256" key="8">
    <source>
        <dbReference type="ARBA" id="ARBA00023315"/>
    </source>
</evidence>
<dbReference type="UniPathway" id="UPA00030"/>
<dbReference type="GO" id="GO:0005886">
    <property type="term" value="C:plasma membrane"/>
    <property type="evidence" value="ECO:0007669"/>
    <property type="project" value="UniProtKB-SubCell"/>
</dbReference>
<dbReference type="HOGENOM" id="CLU_049421_1_1_6"/>
<dbReference type="RefSeq" id="WP_038642496.1">
    <property type="nucleotide sequence ID" value="NZ_CP009888.1"/>
</dbReference>
<dbReference type="AlphaFoldDB" id="A0A0A7EJ90"/>
<keyword evidence="7 9" id="KW-0472">Membrane</keyword>
<dbReference type="eggNOG" id="COG1560">
    <property type="taxonomic scope" value="Bacteria"/>
</dbReference>
<keyword evidence="5 9" id="KW-0448">Lipopolysaccharide biosynthesis</keyword>
<dbReference type="GO" id="GO:0036104">
    <property type="term" value="P:Kdo2-lipid A biosynthetic process"/>
    <property type="evidence" value="ECO:0007669"/>
    <property type="project" value="UniProtKB-UniRule"/>
</dbReference>
<accession>A0A0A7EJ90</accession>
<gene>
    <name evidence="9" type="primary">lpxL</name>
    <name evidence="10" type="ORF">OM33_13695</name>
</gene>
<dbReference type="PANTHER" id="PTHR30606">
    <property type="entry name" value="LIPID A BIOSYNTHESIS LAUROYL ACYLTRANSFERASE"/>
    <property type="match status" value="1"/>
</dbReference>
<dbReference type="GO" id="GO:0009103">
    <property type="term" value="P:lipopolysaccharide biosynthetic process"/>
    <property type="evidence" value="ECO:0007669"/>
    <property type="project" value="UniProtKB-UniRule"/>
</dbReference>
<dbReference type="GO" id="GO:0009245">
    <property type="term" value="P:lipid A biosynthetic process"/>
    <property type="evidence" value="ECO:0007669"/>
    <property type="project" value="InterPro"/>
</dbReference>
<dbReference type="EC" id="2.3.1.241" evidence="9"/>
<keyword evidence="2 9" id="KW-0997">Cell inner membrane</keyword>
<dbReference type="OrthoDB" id="9803456at2"/>
<keyword evidence="11" id="KW-1185">Reference proteome</keyword>
<feature type="transmembrane region" description="Helical" evidence="9">
    <location>
        <begin position="20"/>
        <end position="45"/>
    </location>
</feature>
<evidence type="ECO:0000256" key="1">
    <source>
        <dbReference type="ARBA" id="ARBA00022475"/>
    </source>
</evidence>
<evidence type="ECO:0000313" key="11">
    <source>
        <dbReference type="Proteomes" id="UP000030341"/>
    </source>
</evidence>
<dbReference type="UniPathway" id="UPA00360">
    <property type="reaction ID" value="UER00485"/>
</dbReference>
<dbReference type="HAMAP" id="MF_01942">
    <property type="entry name" value="Lipid_A_LpxL_LpxP"/>
    <property type="match status" value="1"/>
</dbReference>
<sequence>MITKAPFSYSFLAPKYWLTWLSVFILYLLSWLPYNLQILLGKLLGRLVYRFVKKRRKIAEVNIALAFPELDKAAQAKLVKENLENTGIAIFESGMAWWWPQWRAKKHFGGITGYHHIENAINSGKGVLMLVPHMMHLEVAGRMMGIQNTGVGFYRPHNNPLMEYIIVNGRLRFSEALVTKRDVKSLLKALSKQKLCYYLPDQDYGRKRSEFVPFFAVEETCTTTGTLIFASSKNSETVALSTYRKGGKYFLDVSPVFEGFPTGNDINDVTRVNKAMEDAIRKAPEQYLWLHRRFKTQKDPNATSYYK</sequence>
<dbReference type="InterPro" id="IPR004960">
    <property type="entry name" value="LipA_acyltrans"/>
</dbReference>
<dbReference type="STRING" id="1348114.OM33_13695"/>
<dbReference type="EMBL" id="CP009888">
    <property type="protein sequence ID" value="AIY66047.1"/>
    <property type="molecule type" value="Genomic_DNA"/>
</dbReference>
<comment type="function">
    <text evidence="9">Catalyzes the transfer of an acyl chain from an acyl-[acyl-carrier-protein] (ACP) to a Kdo(2)-lipid IV(A) to form a Kdo(2)-(acyl)-lipid IV(A).</text>
</comment>
<evidence type="ECO:0000256" key="7">
    <source>
        <dbReference type="ARBA" id="ARBA00023136"/>
    </source>
</evidence>
<keyword evidence="4 9" id="KW-0812">Transmembrane</keyword>
<evidence type="ECO:0000256" key="9">
    <source>
        <dbReference type="HAMAP-Rule" id="MF_01942"/>
    </source>
</evidence>
<dbReference type="InterPro" id="IPR011920">
    <property type="entry name" value="Lipid_A_LpxL_LpxP"/>
</dbReference>
<keyword evidence="1 9" id="KW-1003">Cell membrane</keyword>
<comment type="pathway">
    <text evidence="9">Bacterial outer membrane biogenesis; lipopolysaccharide biosynthesis.</text>
</comment>
<dbReference type="NCBIfam" id="TIGR02207">
    <property type="entry name" value="lipid_A_htrB"/>
    <property type="match status" value="1"/>
</dbReference>
<comment type="pathway">
    <text evidence="9">Glycolipid biosynthesis; KDO(2)-lipid A biosynthesis; KDO(2)-lipid A from CMP-3-deoxy-D-manno-octulosonate and lipid IV(A): step 3/4.</text>
</comment>
<dbReference type="PIRSF" id="PIRSF026649">
    <property type="entry name" value="MsbB"/>
    <property type="match status" value="1"/>
</dbReference>
<organism evidence="10 11">
    <name type="scientific">Pseudoalteromonas piratica</name>
    <dbReference type="NCBI Taxonomy" id="1348114"/>
    <lineage>
        <taxon>Bacteria</taxon>
        <taxon>Pseudomonadati</taxon>
        <taxon>Pseudomonadota</taxon>
        <taxon>Gammaproteobacteria</taxon>
        <taxon>Alteromonadales</taxon>
        <taxon>Pseudoalteromonadaceae</taxon>
        <taxon>Pseudoalteromonas</taxon>
    </lineage>
</organism>
<evidence type="ECO:0000313" key="10">
    <source>
        <dbReference type="EMBL" id="AIY66047.1"/>
    </source>
</evidence>
<dbReference type="Proteomes" id="UP000030341">
    <property type="component" value="Chromosome 1"/>
</dbReference>
<comment type="catalytic activity">
    <reaction evidence="9">
        <text>an alpha-Kdo-(2-&gt;4)-alpha-Kdo-(2-&gt;6)-lipid IVA + a fatty acyl-[ACP] = an alpha-Kdo-(2-&gt;4)-alpha-Kdo-(2-&gt;6)-(acyl)-lipid IVA + holo-[ACP]</text>
        <dbReference type="Rhea" id="RHEA:69396"/>
        <dbReference type="Rhea" id="RHEA-COMP:9685"/>
        <dbReference type="Rhea" id="RHEA-COMP:14125"/>
        <dbReference type="ChEBI" id="CHEBI:64479"/>
        <dbReference type="ChEBI" id="CHEBI:138651"/>
        <dbReference type="ChEBI" id="CHEBI:176429"/>
        <dbReference type="ChEBI" id="CHEBI:176430"/>
        <dbReference type="EC" id="2.3.1.241"/>
    </reaction>
</comment>
<comment type="similarity">
    <text evidence="9">Belongs to the LpxL/LpxM/LpxP family.</text>
</comment>